<keyword evidence="1" id="KW-0472">Membrane</keyword>
<evidence type="ECO:0000313" key="3">
    <source>
        <dbReference type="Proteomes" id="UP000468443"/>
    </source>
</evidence>
<evidence type="ECO:0008006" key="4">
    <source>
        <dbReference type="Google" id="ProtNLM"/>
    </source>
</evidence>
<name>A0A6P0UEW2_9FLAO</name>
<reference evidence="2 3" key="1">
    <citation type="submission" date="2020-01" db="EMBL/GenBank/DDBJ databases">
        <title>Muriicola jejuensis KCTC 22299.</title>
        <authorList>
            <person name="Wang G."/>
        </authorList>
    </citation>
    <scope>NUCLEOTIDE SEQUENCE [LARGE SCALE GENOMIC DNA]</scope>
    <source>
        <strain evidence="2 3">KCTC 22299</strain>
    </source>
</reference>
<comment type="caution">
    <text evidence="2">The sequence shown here is derived from an EMBL/GenBank/DDBJ whole genome shotgun (WGS) entry which is preliminary data.</text>
</comment>
<dbReference type="EMBL" id="JAABOP010000005">
    <property type="protein sequence ID" value="NER11547.1"/>
    <property type="molecule type" value="Genomic_DNA"/>
</dbReference>
<organism evidence="2 3">
    <name type="scientific">Muriicola jejuensis</name>
    <dbReference type="NCBI Taxonomy" id="504488"/>
    <lineage>
        <taxon>Bacteria</taxon>
        <taxon>Pseudomonadati</taxon>
        <taxon>Bacteroidota</taxon>
        <taxon>Flavobacteriia</taxon>
        <taxon>Flavobacteriales</taxon>
        <taxon>Flavobacteriaceae</taxon>
        <taxon>Muriicola</taxon>
    </lineage>
</organism>
<keyword evidence="1" id="KW-1133">Transmembrane helix</keyword>
<dbReference type="Proteomes" id="UP000468443">
    <property type="component" value="Unassembled WGS sequence"/>
</dbReference>
<evidence type="ECO:0000256" key="1">
    <source>
        <dbReference type="SAM" id="Phobius"/>
    </source>
</evidence>
<evidence type="ECO:0000313" key="2">
    <source>
        <dbReference type="EMBL" id="NER11547.1"/>
    </source>
</evidence>
<dbReference type="SUPFAM" id="SSF52266">
    <property type="entry name" value="SGNH hydrolase"/>
    <property type="match status" value="1"/>
</dbReference>
<sequence>MEIRKFLLKISFYGLVILCLLEILVRVFHLYKDTPSRMIDDYGVEKWVPNQTGYCVTGNRRQNVGKYRINSSGFNSYREFEPTEYNFELALIGDSFIEGFHQDYDKSIGKILESKLPGVIVYEFGYAGYDLASEFHLLNTYDSIFNKIDKIVIYLDYPDDLKRDNYSVSRERLRLESGVFRMMKQSKLLVYTQNIGLLGVPINSLSYLKTMISKILMPDKHTIPSEMISVRSNEDIHFRNFKMLWETQANSKEKIMFLIDRASFPKSLQLYFQTQKIQVIDYGIPFEYAEKPVTLIYDQHWNSYGRELVSQAIADQVNLR</sequence>
<gene>
    <name evidence="2" type="ORF">GWK09_13525</name>
</gene>
<protein>
    <recommendedName>
        <fullName evidence="4">SGNH/GDSL hydrolase family protein</fullName>
    </recommendedName>
</protein>
<dbReference type="RefSeq" id="WP_163694002.1">
    <property type="nucleotide sequence ID" value="NZ_FXTW01000003.1"/>
</dbReference>
<dbReference type="AlphaFoldDB" id="A0A6P0UEW2"/>
<feature type="transmembrane region" description="Helical" evidence="1">
    <location>
        <begin position="12"/>
        <end position="31"/>
    </location>
</feature>
<keyword evidence="3" id="KW-1185">Reference proteome</keyword>
<proteinExistence type="predicted"/>
<keyword evidence="1" id="KW-0812">Transmembrane</keyword>
<accession>A0A6P0UEW2</accession>